<name>A0A2V1DIK5_9PLEO</name>
<feature type="region of interest" description="Disordered" evidence="1">
    <location>
        <begin position="29"/>
        <end position="58"/>
    </location>
</feature>
<accession>A0A2V1DIK5</accession>
<keyword evidence="3" id="KW-1185">Reference proteome</keyword>
<reference evidence="2 3" key="1">
    <citation type="journal article" date="2018" name="Sci. Rep.">
        <title>Comparative genomics provides insights into the lifestyle and reveals functional heterogeneity of dark septate endophytic fungi.</title>
        <authorList>
            <person name="Knapp D.G."/>
            <person name="Nemeth J.B."/>
            <person name="Barry K."/>
            <person name="Hainaut M."/>
            <person name="Henrissat B."/>
            <person name="Johnson J."/>
            <person name="Kuo A."/>
            <person name="Lim J.H.P."/>
            <person name="Lipzen A."/>
            <person name="Nolan M."/>
            <person name="Ohm R.A."/>
            <person name="Tamas L."/>
            <person name="Grigoriev I.V."/>
            <person name="Spatafora J.W."/>
            <person name="Nagy L.G."/>
            <person name="Kovacs G.M."/>
        </authorList>
    </citation>
    <scope>NUCLEOTIDE SEQUENCE [LARGE SCALE GENOMIC DNA]</scope>
    <source>
        <strain evidence="2 3">DSE2036</strain>
    </source>
</reference>
<proteinExistence type="predicted"/>
<dbReference type="AlphaFoldDB" id="A0A2V1DIK5"/>
<dbReference type="Proteomes" id="UP000244855">
    <property type="component" value="Unassembled WGS sequence"/>
</dbReference>
<feature type="compositionally biased region" description="Gly residues" evidence="1">
    <location>
        <begin position="36"/>
        <end position="55"/>
    </location>
</feature>
<evidence type="ECO:0000313" key="3">
    <source>
        <dbReference type="Proteomes" id="UP000244855"/>
    </source>
</evidence>
<protein>
    <submittedName>
        <fullName evidence="2">Uncharacterized protein</fullName>
    </submittedName>
</protein>
<gene>
    <name evidence="2" type="ORF">DM02DRAFT_66522</name>
</gene>
<dbReference type="EMBL" id="KZ805428">
    <property type="protein sequence ID" value="PVH97775.1"/>
    <property type="molecule type" value="Genomic_DNA"/>
</dbReference>
<organism evidence="2 3">
    <name type="scientific">Periconia macrospinosa</name>
    <dbReference type="NCBI Taxonomy" id="97972"/>
    <lineage>
        <taxon>Eukaryota</taxon>
        <taxon>Fungi</taxon>
        <taxon>Dikarya</taxon>
        <taxon>Ascomycota</taxon>
        <taxon>Pezizomycotina</taxon>
        <taxon>Dothideomycetes</taxon>
        <taxon>Pleosporomycetidae</taxon>
        <taxon>Pleosporales</taxon>
        <taxon>Massarineae</taxon>
        <taxon>Periconiaceae</taxon>
        <taxon>Periconia</taxon>
    </lineage>
</organism>
<evidence type="ECO:0000256" key="1">
    <source>
        <dbReference type="SAM" id="MobiDB-lite"/>
    </source>
</evidence>
<sequence>MYGIGGSLGPVGVVTVWDGARMLNKGGRVEANVQPGGSGGPGAWRGRGGEGGGGAEWAEGRAESAEWRGCAVLCCAVLCCAVLCPVCCTVLQNSRRLGAGRQSQPLL</sequence>
<evidence type="ECO:0000313" key="2">
    <source>
        <dbReference type="EMBL" id="PVH97775.1"/>
    </source>
</evidence>